<name>A0A6A4PS54_LUPAL</name>
<accession>A0A6A4PS54</accession>
<evidence type="ECO:0000313" key="3">
    <source>
        <dbReference type="Proteomes" id="UP000447434"/>
    </source>
</evidence>
<dbReference type="EMBL" id="WOCE01000011">
    <property type="protein sequence ID" value="KAE9604116.1"/>
    <property type="molecule type" value="Genomic_DNA"/>
</dbReference>
<gene>
    <name evidence="2" type="ORF">Lalb_Chr11g0067911</name>
</gene>
<dbReference type="AlphaFoldDB" id="A0A6A4PS54"/>
<organism evidence="2 3">
    <name type="scientific">Lupinus albus</name>
    <name type="common">White lupine</name>
    <name type="synonym">Lupinus termis</name>
    <dbReference type="NCBI Taxonomy" id="3870"/>
    <lineage>
        <taxon>Eukaryota</taxon>
        <taxon>Viridiplantae</taxon>
        <taxon>Streptophyta</taxon>
        <taxon>Embryophyta</taxon>
        <taxon>Tracheophyta</taxon>
        <taxon>Spermatophyta</taxon>
        <taxon>Magnoliopsida</taxon>
        <taxon>eudicotyledons</taxon>
        <taxon>Gunneridae</taxon>
        <taxon>Pentapetalae</taxon>
        <taxon>rosids</taxon>
        <taxon>fabids</taxon>
        <taxon>Fabales</taxon>
        <taxon>Fabaceae</taxon>
        <taxon>Papilionoideae</taxon>
        <taxon>50 kb inversion clade</taxon>
        <taxon>genistoids sensu lato</taxon>
        <taxon>core genistoids</taxon>
        <taxon>Genisteae</taxon>
        <taxon>Lupinus</taxon>
    </lineage>
</organism>
<reference evidence="3" key="1">
    <citation type="journal article" date="2020" name="Nat. Commun.">
        <title>Genome sequence of the cluster root forming white lupin.</title>
        <authorList>
            <person name="Hufnagel B."/>
            <person name="Marques A."/>
            <person name="Soriano A."/>
            <person name="Marques L."/>
            <person name="Divol F."/>
            <person name="Doumas P."/>
            <person name="Sallet E."/>
            <person name="Mancinotti D."/>
            <person name="Carrere S."/>
            <person name="Marande W."/>
            <person name="Arribat S."/>
            <person name="Keller J."/>
            <person name="Huneau C."/>
            <person name="Blein T."/>
            <person name="Aime D."/>
            <person name="Laguerre M."/>
            <person name="Taylor J."/>
            <person name="Schubert V."/>
            <person name="Nelson M."/>
            <person name="Geu-Flores F."/>
            <person name="Crespi M."/>
            <person name="Gallardo-Guerrero K."/>
            <person name="Delaux P.-M."/>
            <person name="Salse J."/>
            <person name="Berges H."/>
            <person name="Guyot R."/>
            <person name="Gouzy J."/>
            <person name="Peret B."/>
        </authorList>
    </citation>
    <scope>NUCLEOTIDE SEQUENCE [LARGE SCALE GENOMIC DNA]</scope>
    <source>
        <strain evidence="3">cv. Amiga</strain>
    </source>
</reference>
<proteinExistence type="predicted"/>
<evidence type="ECO:0000256" key="1">
    <source>
        <dbReference type="SAM" id="MobiDB-lite"/>
    </source>
</evidence>
<feature type="compositionally biased region" description="Low complexity" evidence="1">
    <location>
        <begin position="32"/>
        <end position="48"/>
    </location>
</feature>
<comment type="caution">
    <text evidence="2">The sequence shown here is derived from an EMBL/GenBank/DDBJ whole genome shotgun (WGS) entry which is preliminary data.</text>
</comment>
<evidence type="ECO:0000313" key="2">
    <source>
        <dbReference type="EMBL" id="KAE9604116.1"/>
    </source>
</evidence>
<dbReference type="Proteomes" id="UP000447434">
    <property type="component" value="Chromosome 11"/>
</dbReference>
<protein>
    <submittedName>
        <fullName evidence="2">Uncharacterized protein</fullName>
    </submittedName>
</protein>
<keyword evidence="3" id="KW-1185">Reference proteome</keyword>
<sequence length="48" mass="5264">MCSIYINCFDFLPMRLIAMVDHWLDDAPRPGQPGQAPRPAGVAAPPRA</sequence>
<feature type="region of interest" description="Disordered" evidence="1">
    <location>
        <begin position="27"/>
        <end position="48"/>
    </location>
</feature>